<proteinExistence type="predicted"/>
<accession>A0A498C647</accession>
<gene>
    <name evidence="2" type="ORF">DFR31_0721</name>
</gene>
<feature type="signal peptide" evidence="1">
    <location>
        <begin position="1"/>
        <end position="26"/>
    </location>
</feature>
<keyword evidence="1" id="KW-0732">Signal</keyword>
<dbReference type="EMBL" id="RCDA01000001">
    <property type="protein sequence ID" value="RLK50813.1"/>
    <property type="molecule type" value="Genomic_DNA"/>
</dbReference>
<dbReference type="InterPro" id="IPR023614">
    <property type="entry name" value="Porin_dom_sf"/>
</dbReference>
<protein>
    <recommendedName>
        <fullName evidence="4">Phosphate-selective porin O/P</fullName>
    </recommendedName>
</protein>
<dbReference type="SUPFAM" id="SSF56935">
    <property type="entry name" value="Porins"/>
    <property type="match status" value="1"/>
</dbReference>
<keyword evidence="3" id="KW-1185">Reference proteome</keyword>
<name>A0A498C647_9GAMM</name>
<organism evidence="2 3">
    <name type="scientific">Alkalispirillum mobile</name>
    <dbReference type="NCBI Taxonomy" id="85925"/>
    <lineage>
        <taxon>Bacteria</taxon>
        <taxon>Pseudomonadati</taxon>
        <taxon>Pseudomonadota</taxon>
        <taxon>Gammaproteobacteria</taxon>
        <taxon>Chromatiales</taxon>
        <taxon>Ectothiorhodospiraceae</taxon>
        <taxon>Alkalispirillum</taxon>
    </lineage>
</organism>
<comment type="caution">
    <text evidence="2">The sequence shown here is derived from an EMBL/GenBank/DDBJ whole genome shotgun (WGS) entry which is preliminary data.</text>
</comment>
<sequence length="406" mass="44921">MMRKLTCYCSVAALVAGAGFAGNAMADEQRIADLEERLEALEADPATGDGIRFGGALRFNARYDDTDSAGGQASRDSGGDIDFDTFRVNVDGRQDNITFAAEYRWYDGRDFLHTGWVGYDFTDTTTVRLGQQRVAFGLQPYQSNNFWFSGNYYVGFEDKHAIGLALDHQAGPLAIDAGIFTNPPAGLSGDSFHYSTGVGPDSDREDETLAHEEQNQFYARAAYTFDHNESASTEVGLSGMYGELYNNDTRDEGDSTAYALHVNGQYDRWNIMAQYLSYDHDPDVSDGFSDDVLNMSIEGFNYAAPAEADVITFNVAYDLPVEFGPVSNLRFYNDYSTIRQKSTDDRSSALNVTGMAITAGNIYTYVDVIRGKNMPFVGAQGYALQGDSDVRDDWETIFNINVGYYF</sequence>
<evidence type="ECO:0008006" key="4">
    <source>
        <dbReference type="Google" id="ProtNLM"/>
    </source>
</evidence>
<dbReference type="OrthoDB" id="625456at2"/>
<dbReference type="AlphaFoldDB" id="A0A498C647"/>
<evidence type="ECO:0000256" key="1">
    <source>
        <dbReference type="SAM" id="SignalP"/>
    </source>
</evidence>
<reference evidence="2 3" key="1">
    <citation type="submission" date="2018-10" db="EMBL/GenBank/DDBJ databases">
        <title>Genomic Encyclopedia of Type Strains, Phase IV (KMG-IV): sequencing the most valuable type-strain genomes for metagenomic binning, comparative biology and taxonomic classification.</title>
        <authorList>
            <person name="Goeker M."/>
        </authorList>
    </citation>
    <scope>NUCLEOTIDE SEQUENCE [LARGE SCALE GENOMIC DNA]</scope>
    <source>
        <strain evidence="2 3">DSM 12769</strain>
    </source>
</reference>
<feature type="chain" id="PRO_5019794737" description="Phosphate-selective porin O/P" evidence="1">
    <location>
        <begin position="27"/>
        <end position="406"/>
    </location>
</feature>
<evidence type="ECO:0000313" key="3">
    <source>
        <dbReference type="Proteomes" id="UP000275461"/>
    </source>
</evidence>
<evidence type="ECO:0000313" key="2">
    <source>
        <dbReference type="EMBL" id="RLK50813.1"/>
    </source>
</evidence>
<dbReference type="Proteomes" id="UP000275461">
    <property type="component" value="Unassembled WGS sequence"/>
</dbReference>
<dbReference type="Gene3D" id="2.40.160.10">
    <property type="entry name" value="Porin"/>
    <property type="match status" value="1"/>
</dbReference>
<dbReference type="RefSeq" id="WP_121441270.1">
    <property type="nucleotide sequence ID" value="NZ_RCDA01000001.1"/>
</dbReference>